<dbReference type="Pfam" id="PF24679">
    <property type="entry name" value="Nodulin_C"/>
    <property type="match status" value="1"/>
</dbReference>
<dbReference type="InterPro" id="IPR056559">
    <property type="entry name" value="NDX_C"/>
</dbReference>
<dbReference type="Proteomes" id="UP000239757">
    <property type="component" value="Unassembled WGS sequence"/>
</dbReference>
<evidence type="ECO:0000259" key="1">
    <source>
        <dbReference type="Pfam" id="PF24679"/>
    </source>
</evidence>
<feature type="domain" description="Nodulin homeobox C-terminal" evidence="1">
    <location>
        <begin position="10"/>
        <end position="79"/>
    </location>
</feature>
<dbReference type="OrthoDB" id="1435054at2759"/>
<reference evidence="2 3" key="1">
    <citation type="submission" date="2015-01" db="EMBL/GenBank/DDBJ databases">
        <title>Genome of allotetraploid Gossypium barbadense reveals genomic plasticity and fiber elongation in cotton evolution.</title>
        <authorList>
            <person name="Chen X."/>
            <person name="Liu X."/>
            <person name="Zhao B."/>
            <person name="Zheng H."/>
            <person name="Hu Y."/>
            <person name="Lu G."/>
            <person name="Yang C."/>
            <person name="Chen J."/>
            <person name="Shan C."/>
            <person name="Zhang L."/>
            <person name="Zhou Y."/>
            <person name="Wang L."/>
            <person name="Guo W."/>
            <person name="Bai Y."/>
            <person name="Ruan J."/>
            <person name="Shangguan X."/>
            <person name="Mao Y."/>
            <person name="Jiang J."/>
            <person name="Zhu Y."/>
            <person name="Lei J."/>
            <person name="Kang H."/>
            <person name="Chen S."/>
            <person name="He X."/>
            <person name="Wang R."/>
            <person name="Wang Y."/>
            <person name="Chen J."/>
            <person name="Wang L."/>
            <person name="Yu S."/>
            <person name="Wang B."/>
            <person name="Wei J."/>
            <person name="Song S."/>
            <person name="Lu X."/>
            <person name="Gao Z."/>
            <person name="Gu W."/>
            <person name="Deng X."/>
            <person name="Ma D."/>
            <person name="Wang S."/>
            <person name="Liang W."/>
            <person name="Fang L."/>
            <person name="Cai C."/>
            <person name="Zhu X."/>
            <person name="Zhou B."/>
            <person name="Zhang Y."/>
            <person name="Chen Z."/>
            <person name="Xu S."/>
            <person name="Zhu R."/>
            <person name="Wang S."/>
            <person name="Zhang T."/>
            <person name="Zhao G."/>
        </authorList>
    </citation>
    <scope>NUCLEOTIDE SEQUENCE [LARGE SCALE GENOMIC DNA]</scope>
    <source>
        <strain evidence="3">cv. Xinhai21</strain>
        <tissue evidence="2">Leaf</tissue>
    </source>
</reference>
<evidence type="ECO:0000313" key="2">
    <source>
        <dbReference type="EMBL" id="PPR89805.1"/>
    </source>
</evidence>
<dbReference type="GO" id="GO:0003697">
    <property type="term" value="F:single-stranded DNA binding"/>
    <property type="evidence" value="ECO:0007669"/>
    <property type="project" value="InterPro"/>
</dbReference>
<sequence length="85" mass="9655">MVTGMLRVLEIGKGKVHQVQGKWWGKSLEESGSCVVDVVDLKADRWVKLPYPSESTGTSFEDAEKKLGVMRVMWDSNKIFMLRPQ</sequence>
<dbReference type="GO" id="GO:0009908">
    <property type="term" value="P:flower development"/>
    <property type="evidence" value="ECO:0007669"/>
    <property type="project" value="InterPro"/>
</dbReference>
<dbReference type="PANTHER" id="PTHR35743:SF1">
    <property type="entry name" value="NODULIN HOMEOBOX"/>
    <property type="match status" value="1"/>
</dbReference>
<organism evidence="2 3">
    <name type="scientific">Gossypium barbadense</name>
    <name type="common">Sea Island cotton</name>
    <name type="synonym">Hibiscus barbadensis</name>
    <dbReference type="NCBI Taxonomy" id="3634"/>
    <lineage>
        <taxon>Eukaryota</taxon>
        <taxon>Viridiplantae</taxon>
        <taxon>Streptophyta</taxon>
        <taxon>Embryophyta</taxon>
        <taxon>Tracheophyta</taxon>
        <taxon>Spermatophyta</taxon>
        <taxon>Magnoliopsida</taxon>
        <taxon>eudicotyledons</taxon>
        <taxon>Gunneridae</taxon>
        <taxon>Pentapetalae</taxon>
        <taxon>rosids</taxon>
        <taxon>malvids</taxon>
        <taxon>Malvales</taxon>
        <taxon>Malvaceae</taxon>
        <taxon>Malvoideae</taxon>
        <taxon>Gossypium</taxon>
    </lineage>
</organism>
<protein>
    <recommendedName>
        <fullName evidence="1">Nodulin homeobox C-terminal domain-containing protein</fullName>
    </recommendedName>
</protein>
<dbReference type="InterPro" id="IPR039325">
    <property type="entry name" value="NDX"/>
</dbReference>
<evidence type="ECO:0000313" key="3">
    <source>
        <dbReference type="Proteomes" id="UP000239757"/>
    </source>
</evidence>
<dbReference type="AlphaFoldDB" id="A0A2P5WFE6"/>
<gene>
    <name evidence="2" type="ORF">GOBAR_AA30888</name>
</gene>
<dbReference type="EMBL" id="KZ667822">
    <property type="protein sequence ID" value="PPR89805.1"/>
    <property type="molecule type" value="Genomic_DNA"/>
</dbReference>
<proteinExistence type="predicted"/>
<name>A0A2P5WFE6_GOSBA</name>
<dbReference type="PANTHER" id="PTHR35743">
    <property type="entry name" value="NODULIN HOMEOBOX"/>
    <property type="match status" value="1"/>
</dbReference>
<accession>A0A2P5WFE6</accession>